<dbReference type="InParanoid" id="A0A7J7DGW9"/>
<reference evidence="2 3" key="1">
    <citation type="journal article" date="2020" name="Nat. Commun.">
        <title>Genome of Tripterygium wilfordii and identification of cytochrome P450 involved in triptolide biosynthesis.</title>
        <authorList>
            <person name="Tu L."/>
            <person name="Su P."/>
            <person name="Zhang Z."/>
            <person name="Gao L."/>
            <person name="Wang J."/>
            <person name="Hu T."/>
            <person name="Zhou J."/>
            <person name="Zhang Y."/>
            <person name="Zhao Y."/>
            <person name="Liu Y."/>
            <person name="Song Y."/>
            <person name="Tong Y."/>
            <person name="Lu Y."/>
            <person name="Yang J."/>
            <person name="Xu C."/>
            <person name="Jia M."/>
            <person name="Peters R.J."/>
            <person name="Huang L."/>
            <person name="Gao W."/>
        </authorList>
    </citation>
    <scope>NUCLEOTIDE SEQUENCE [LARGE SCALE GENOMIC DNA]</scope>
    <source>
        <strain evidence="3">cv. XIE 37</strain>
        <tissue evidence="2">Leaf</tissue>
    </source>
</reference>
<dbReference type="Proteomes" id="UP000593562">
    <property type="component" value="Unassembled WGS sequence"/>
</dbReference>
<organism evidence="2 3">
    <name type="scientific">Tripterygium wilfordii</name>
    <name type="common">Thunder God vine</name>
    <dbReference type="NCBI Taxonomy" id="458696"/>
    <lineage>
        <taxon>Eukaryota</taxon>
        <taxon>Viridiplantae</taxon>
        <taxon>Streptophyta</taxon>
        <taxon>Embryophyta</taxon>
        <taxon>Tracheophyta</taxon>
        <taxon>Spermatophyta</taxon>
        <taxon>Magnoliopsida</taxon>
        <taxon>eudicotyledons</taxon>
        <taxon>Gunneridae</taxon>
        <taxon>Pentapetalae</taxon>
        <taxon>rosids</taxon>
        <taxon>fabids</taxon>
        <taxon>Celastrales</taxon>
        <taxon>Celastraceae</taxon>
        <taxon>Tripterygium</taxon>
    </lineage>
</organism>
<keyword evidence="3" id="KW-1185">Reference proteome</keyword>
<feature type="compositionally biased region" description="Basic residues" evidence="1">
    <location>
        <begin position="1"/>
        <end position="10"/>
    </location>
</feature>
<protein>
    <submittedName>
        <fullName evidence="2">Uncharacterized protein</fullName>
    </submittedName>
</protein>
<evidence type="ECO:0000313" key="3">
    <source>
        <dbReference type="Proteomes" id="UP000593562"/>
    </source>
</evidence>
<evidence type="ECO:0000256" key="1">
    <source>
        <dbReference type="SAM" id="MobiDB-lite"/>
    </source>
</evidence>
<accession>A0A7J7DGW9</accession>
<dbReference type="EMBL" id="JAAARO010000007">
    <property type="protein sequence ID" value="KAF5745625.1"/>
    <property type="molecule type" value="Genomic_DNA"/>
</dbReference>
<gene>
    <name evidence="2" type="ORF">HS088_TW07G01217</name>
</gene>
<evidence type="ECO:0000313" key="2">
    <source>
        <dbReference type="EMBL" id="KAF5745625.1"/>
    </source>
</evidence>
<sequence length="95" mass="10273">MQKSSFKRPKLSVASPANHHSSSAAPQTSSTQLPRLTNEQEISVMVAALTNVISGENSTASDGSDNALFFPQYATSNLFGLPRKYEESMRPIDVT</sequence>
<feature type="region of interest" description="Disordered" evidence="1">
    <location>
        <begin position="1"/>
        <end position="38"/>
    </location>
</feature>
<proteinExistence type="predicted"/>
<dbReference type="AlphaFoldDB" id="A0A7J7DGW9"/>
<name>A0A7J7DGW9_TRIWF</name>
<comment type="caution">
    <text evidence="2">The sequence shown here is derived from an EMBL/GenBank/DDBJ whole genome shotgun (WGS) entry which is preliminary data.</text>
</comment>
<feature type="compositionally biased region" description="Low complexity" evidence="1">
    <location>
        <begin position="14"/>
        <end position="32"/>
    </location>
</feature>